<reference evidence="2 3" key="1">
    <citation type="journal article" date="2021" name="Elife">
        <title>Chloroplast acquisition without the gene transfer in kleptoplastic sea slugs, Plakobranchus ocellatus.</title>
        <authorList>
            <person name="Maeda T."/>
            <person name="Takahashi S."/>
            <person name="Yoshida T."/>
            <person name="Shimamura S."/>
            <person name="Takaki Y."/>
            <person name="Nagai Y."/>
            <person name="Toyoda A."/>
            <person name="Suzuki Y."/>
            <person name="Arimoto A."/>
            <person name="Ishii H."/>
            <person name="Satoh N."/>
            <person name="Nishiyama T."/>
            <person name="Hasebe M."/>
            <person name="Maruyama T."/>
            <person name="Minagawa J."/>
            <person name="Obokata J."/>
            <person name="Shigenobu S."/>
        </authorList>
    </citation>
    <scope>NUCLEOTIDE SEQUENCE [LARGE SCALE GENOMIC DNA]</scope>
</reference>
<evidence type="ECO:0000256" key="1">
    <source>
        <dbReference type="SAM" id="MobiDB-lite"/>
    </source>
</evidence>
<feature type="region of interest" description="Disordered" evidence="1">
    <location>
        <begin position="1"/>
        <end position="42"/>
    </location>
</feature>
<comment type="caution">
    <text evidence="2">The sequence shown here is derived from an EMBL/GenBank/DDBJ whole genome shotgun (WGS) entry which is preliminary data.</text>
</comment>
<dbReference type="Proteomes" id="UP000762676">
    <property type="component" value="Unassembled WGS sequence"/>
</dbReference>
<accession>A0AAV4HQ22</accession>
<dbReference type="EMBL" id="BMAT01002121">
    <property type="protein sequence ID" value="GFR99286.1"/>
    <property type="molecule type" value="Genomic_DNA"/>
</dbReference>
<proteinExistence type="predicted"/>
<evidence type="ECO:0000313" key="3">
    <source>
        <dbReference type="Proteomes" id="UP000762676"/>
    </source>
</evidence>
<sequence length="119" mass="13122">MGLHTRRHLDQSDGARTAAATPTTPATAAKVNLPTLTTNRSQPQSCVTCVKIKHITRQTAVKFPKQRELRQTTIAHIVIDKSKFTSFHKDFNSAEHVIELADGTRLKRTAEGQGDATVF</sequence>
<name>A0AAV4HQ22_9GAST</name>
<gene>
    <name evidence="2" type="ORF">ElyMa_001040100</name>
</gene>
<protein>
    <submittedName>
        <fullName evidence="2">Uncharacterized protein</fullName>
    </submittedName>
</protein>
<keyword evidence="3" id="KW-1185">Reference proteome</keyword>
<dbReference type="AlphaFoldDB" id="A0AAV4HQ22"/>
<organism evidence="2 3">
    <name type="scientific">Elysia marginata</name>
    <dbReference type="NCBI Taxonomy" id="1093978"/>
    <lineage>
        <taxon>Eukaryota</taxon>
        <taxon>Metazoa</taxon>
        <taxon>Spiralia</taxon>
        <taxon>Lophotrochozoa</taxon>
        <taxon>Mollusca</taxon>
        <taxon>Gastropoda</taxon>
        <taxon>Heterobranchia</taxon>
        <taxon>Euthyneura</taxon>
        <taxon>Panpulmonata</taxon>
        <taxon>Sacoglossa</taxon>
        <taxon>Placobranchoidea</taxon>
        <taxon>Plakobranchidae</taxon>
        <taxon>Elysia</taxon>
    </lineage>
</organism>
<evidence type="ECO:0000313" key="2">
    <source>
        <dbReference type="EMBL" id="GFR99286.1"/>
    </source>
</evidence>
<feature type="compositionally biased region" description="Low complexity" evidence="1">
    <location>
        <begin position="17"/>
        <end position="29"/>
    </location>
</feature>